<dbReference type="PANTHER" id="PTHR43829">
    <property type="entry name" value="AQUAPORIN OR AQUAGLYCEROPORIN RELATED"/>
    <property type="match status" value="1"/>
</dbReference>
<evidence type="ECO:0000313" key="9">
    <source>
        <dbReference type="EMBL" id="BAX81562.1"/>
    </source>
</evidence>
<sequence>MNEFIAEFLGTMLLILLGNGVVANVVLNKTKGNNSGWIVIAFGWGLAVFVGVAVAGPVSGAHINPAVTIGLAVAGMFAWSKVALYIAAQMLGAAVGAFLVWLMYRDYFNATEDGGAKLACFSTGPAIRNLPSNAISEIIGTFVLVFVIFYLAGPSFIGAGGEGAKIGLGTIGALPVALLIVAIGLSLGGTTGYAINPARDLGPRIMHAILPMDNKGTSDWGYSLVPIVAPVIGAVMAAALFMAL</sequence>
<dbReference type="KEGG" id="mbas:ALGA_3262"/>
<feature type="transmembrane region" description="Helical" evidence="8">
    <location>
        <begin position="84"/>
        <end position="104"/>
    </location>
</feature>
<dbReference type="EMBL" id="AP018042">
    <property type="protein sequence ID" value="BAX81562.1"/>
    <property type="molecule type" value="Genomic_DNA"/>
</dbReference>
<evidence type="ECO:0000256" key="3">
    <source>
        <dbReference type="ARBA" id="ARBA00022448"/>
    </source>
</evidence>
<keyword evidence="4 7" id="KW-0812">Transmembrane</keyword>
<evidence type="ECO:0000256" key="7">
    <source>
        <dbReference type="RuleBase" id="RU000477"/>
    </source>
</evidence>
<dbReference type="RefSeq" id="WP_096431090.1">
    <property type="nucleotide sequence ID" value="NZ_AP018042.1"/>
</dbReference>
<dbReference type="InterPro" id="IPR000425">
    <property type="entry name" value="MIP"/>
</dbReference>
<reference evidence="9 10" key="1">
    <citation type="journal article" date="2018" name="Mar. Genomics">
        <title>Complete genome sequence of Marinifilaceae bacterium strain SPP2, isolated from the Antarctic marine sediment.</title>
        <authorList>
            <person name="Watanabe M."/>
            <person name="Kojima H."/>
            <person name="Fukui M."/>
        </authorList>
    </citation>
    <scope>NUCLEOTIDE SEQUENCE [LARGE SCALE GENOMIC DNA]</scope>
    <source>
        <strain evidence="9 10">SPP2</strain>
    </source>
</reference>
<dbReference type="InterPro" id="IPR023271">
    <property type="entry name" value="Aquaporin-like"/>
</dbReference>
<name>A0A1Y1CNN7_9BACT</name>
<evidence type="ECO:0000256" key="5">
    <source>
        <dbReference type="ARBA" id="ARBA00022989"/>
    </source>
</evidence>
<dbReference type="GO" id="GO:0015254">
    <property type="term" value="F:glycerol channel activity"/>
    <property type="evidence" value="ECO:0007669"/>
    <property type="project" value="TreeGrafter"/>
</dbReference>
<keyword evidence="10" id="KW-1185">Reference proteome</keyword>
<feature type="transmembrane region" description="Helical" evidence="8">
    <location>
        <begin position="220"/>
        <end position="243"/>
    </location>
</feature>
<keyword evidence="3 7" id="KW-0813">Transport</keyword>
<keyword evidence="6 8" id="KW-0472">Membrane</keyword>
<feature type="transmembrane region" description="Helical" evidence="8">
    <location>
        <begin position="6"/>
        <end position="27"/>
    </location>
</feature>
<evidence type="ECO:0000256" key="6">
    <source>
        <dbReference type="ARBA" id="ARBA00023136"/>
    </source>
</evidence>
<dbReference type="Gene3D" id="1.20.1080.10">
    <property type="entry name" value="Glycerol uptake facilitator protein"/>
    <property type="match status" value="1"/>
</dbReference>
<dbReference type="OrthoDB" id="9807293at2"/>
<dbReference type="InterPro" id="IPR050363">
    <property type="entry name" value="MIP/Aquaporin"/>
</dbReference>
<dbReference type="PANTHER" id="PTHR43829:SF9">
    <property type="entry name" value="AQUAPORIN-9"/>
    <property type="match status" value="1"/>
</dbReference>
<dbReference type="Pfam" id="PF00230">
    <property type="entry name" value="MIP"/>
    <property type="match status" value="1"/>
</dbReference>
<evidence type="ECO:0000256" key="4">
    <source>
        <dbReference type="ARBA" id="ARBA00022692"/>
    </source>
</evidence>
<dbReference type="Proteomes" id="UP000218267">
    <property type="component" value="Chromosome"/>
</dbReference>
<evidence type="ECO:0000256" key="1">
    <source>
        <dbReference type="ARBA" id="ARBA00004141"/>
    </source>
</evidence>
<evidence type="ECO:0000256" key="8">
    <source>
        <dbReference type="SAM" id="Phobius"/>
    </source>
</evidence>
<dbReference type="GO" id="GO:0005886">
    <property type="term" value="C:plasma membrane"/>
    <property type="evidence" value="ECO:0007669"/>
    <property type="project" value="TreeGrafter"/>
</dbReference>
<reference evidence="10" key="2">
    <citation type="journal article" date="2020" name="Antonie Van Leeuwenhoek">
        <title>Labilibaculum antarcticum sp. nov., a novel facultative anaerobic, psychrotorelant bacterium isolated from marine sediment of Antarctica.</title>
        <authorList>
            <person name="Watanabe M."/>
            <person name="Kojima H."/>
            <person name="Fukui M."/>
        </authorList>
    </citation>
    <scope>NUCLEOTIDE SEQUENCE [LARGE SCALE GENOMIC DNA]</scope>
    <source>
        <strain evidence="10">SPP2</strain>
    </source>
</reference>
<feature type="transmembrane region" description="Helical" evidence="8">
    <location>
        <begin position="36"/>
        <end position="55"/>
    </location>
</feature>
<feature type="transmembrane region" description="Helical" evidence="8">
    <location>
        <begin position="138"/>
        <end position="159"/>
    </location>
</feature>
<gene>
    <name evidence="9" type="ORF">ALGA_3262</name>
</gene>
<feature type="transmembrane region" description="Helical" evidence="8">
    <location>
        <begin position="171"/>
        <end position="195"/>
    </location>
</feature>
<protein>
    <submittedName>
        <fullName evidence="9">Permease</fullName>
    </submittedName>
</protein>
<evidence type="ECO:0000313" key="10">
    <source>
        <dbReference type="Proteomes" id="UP000218267"/>
    </source>
</evidence>
<dbReference type="SUPFAM" id="SSF81338">
    <property type="entry name" value="Aquaporin-like"/>
    <property type="match status" value="1"/>
</dbReference>
<keyword evidence="5 8" id="KW-1133">Transmembrane helix</keyword>
<comment type="similarity">
    <text evidence="2 7">Belongs to the MIP/aquaporin (TC 1.A.8) family.</text>
</comment>
<proteinExistence type="inferred from homology"/>
<accession>A0A1Y1CNN7</accession>
<dbReference type="AlphaFoldDB" id="A0A1Y1CNN7"/>
<evidence type="ECO:0000256" key="2">
    <source>
        <dbReference type="ARBA" id="ARBA00006175"/>
    </source>
</evidence>
<dbReference type="InterPro" id="IPR022357">
    <property type="entry name" value="MIP_CS"/>
</dbReference>
<dbReference type="PRINTS" id="PR00783">
    <property type="entry name" value="MINTRINSICP"/>
</dbReference>
<comment type="subcellular location">
    <subcellularLocation>
        <location evidence="1">Membrane</location>
        <topology evidence="1">Multi-pass membrane protein</topology>
    </subcellularLocation>
</comment>
<dbReference type="PROSITE" id="PS00221">
    <property type="entry name" value="MIP"/>
    <property type="match status" value="1"/>
</dbReference>
<feature type="transmembrane region" description="Helical" evidence="8">
    <location>
        <begin position="61"/>
        <end position="79"/>
    </location>
</feature>
<dbReference type="NCBIfam" id="TIGR00861">
    <property type="entry name" value="MIP"/>
    <property type="match status" value="1"/>
</dbReference>
<organism evidence="9 10">
    <name type="scientific">Labilibaculum antarcticum</name>
    <dbReference type="NCBI Taxonomy" id="1717717"/>
    <lineage>
        <taxon>Bacteria</taxon>
        <taxon>Pseudomonadati</taxon>
        <taxon>Bacteroidota</taxon>
        <taxon>Bacteroidia</taxon>
        <taxon>Marinilabiliales</taxon>
        <taxon>Marinifilaceae</taxon>
        <taxon>Labilibaculum</taxon>
    </lineage>
</organism>